<proteinExistence type="inferred from homology"/>
<dbReference type="EMBL" id="AYUF01000492">
    <property type="protein sequence ID" value="ETK00973.1"/>
    <property type="molecule type" value="Genomic_DNA"/>
</dbReference>
<dbReference type="PROSITE" id="PS52004">
    <property type="entry name" value="KS3_2"/>
    <property type="match status" value="1"/>
</dbReference>
<dbReference type="InterPro" id="IPR014030">
    <property type="entry name" value="Ketoacyl_synth_N"/>
</dbReference>
<organism evidence="5 6">
    <name type="scientific">Tannerella sp. oral taxon BU063 isolate Cell 2</name>
    <dbReference type="NCBI Taxonomy" id="1411148"/>
    <lineage>
        <taxon>Bacteria</taxon>
        <taxon>Pseudomonadati</taxon>
        <taxon>Bacteroidota</taxon>
        <taxon>Bacteroidia</taxon>
        <taxon>Bacteroidales</taxon>
        <taxon>Tannerellaceae</taxon>
        <taxon>Tannerella</taxon>
    </lineage>
</organism>
<dbReference type="InterPro" id="IPR016039">
    <property type="entry name" value="Thiolase-like"/>
</dbReference>
<comment type="similarity">
    <text evidence="1 3">Belongs to the thiolase-like superfamily. Beta-ketoacyl-ACP synthases family.</text>
</comment>
<evidence type="ECO:0000256" key="1">
    <source>
        <dbReference type="ARBA" id="ARBA00008467"/>
    </source>
</evidence>
<name>W2C1P2_9BACT</name>
<dbReference type="CDD" id="cd00834">
    <property type="entry name" value="KAS_I_II"/>
    <property type="match status" value="1"/>
</dbReference>
<protein>
    <submittedName>
        <fullName evidence="5">3-oxoacyl-ACP synthase</fullName>
    </submittedName>
</protein>
<dbReference type="GO" id="GO:0004315">
    <property type="term" value="F:3-oxoacyl-[acyl-carrier-protein] synthase activity"/>
    <property type="evidence" value="ECO:0007669"/>
    <property type="project" value="TreeGrafter"/>
</dbReference>
<dbReference type="AlphaFoldDB" id="W2C1P2"/>
<evidence type="ECO:0000313" key="6">
    <source>
        <dbReference type="Proteomes" id="UP000018837"/>
    </source>
</evidence>
<dbReference type="SMART" id="SM00825">
    <property type="entry name" value="PKS_KS"/>
    <property type="match status" value="1"/>
</dbReference>
<feature type="domain" description="Ketosynthase family 3 (KS3)" evidence="4">
    <location>
        <begin position="2"/>
        <end position="399"/>
    </location>
</feature>
<dbReference type="SUPFAM" id="SSF53901">
    <property type="entry name" value="Thiolase-like"/>
    <property type="match status" value="2"/>
</dbReference>
<comment type="caution">
    <text evidence="5">The sequence shown here is derived from an EMBL/GenBank/DDBJ whole genome shotgun (WGS) entry which is preliminary data.</text>
</comment>
<gene>
    <name evidence="5" type="ORF">N425_11720</name>
</gene>
<dbReference type="GO" id="GO:0006633">
    <property type="term" value="P:fatty acid biosynthetic process"/>
    <property type="evidence" value="ECO:0007669"/>
    <property type="project" value="TreeGrafter"/>
</dbReference>
<dbReference type="InterPro" id="IPR020841">
    <property type="entry name" value="PKS_Beta-ketoAc_synthase_dom"/>
</dbReference>
<evidence type="ECO:0000259" key="4">
    <source>
        <dbReference type="PROSITE" id="PS52004"/>
    </source>
</evidence>
<dbReference type="Gene3D" id="3.40.47.10">
    <property type="match status" value="1"/>
</dbReference>
<dbReference type="PANTHER" id="PTHR11712">
    <property type="entry name" value="POLYKETIDE SYNTHASE-RELATED"/>
    <property type="match status" value="1"/>
</dbReference>
<evidence type="ECO:0000313" key="5">
    <source>
        <dbReference type="EMBL" id="ETK00973.1"/>
    </source>
</evidence>
<dbReference type="InterPro" id="IPR014031">
    <property type="entry name" value="Ketoacyl_synth_C"/>
</dbReference>
<sequence length="400" mass="42550">MKKEIYVTGAGIVSALGLGKDANLRALINQQSGVRPIQFLETAHRHLPAGEVKHSNDALCEQLGIPPAEAFIRSSLLAIPAVQEALEQARIGDLAPTTRVALLSGITVGGMDKAEQYYDDFLQNDSRNAYIELNDCGACTEQIADFFGSRFTLVSTIVTACSSSANALMQGAELLRSGRADVVVAGGCECLSRYHVNGFNTLKILDPDVCRPFDRDRAGINLGEGAGYVVLETAEHARARGVRPIGRLSGAANACDAYHPTASSPDGLGPYLVMQQAVQDAGLTPDDIDYINAHGTGTPNNDLTEGLAAMRLFGDRVPPIASVKAYTGHTTSAAGSIEAIIALLAIEHQFLPINLHFRTPIPEHNFRPLTDPQPTRPVRHILSNSFGFGGNDSALVLSAV</sequence>
<dbReference type="InterPro" id="IPR000794">
    <property type="entry name" value="Beta-ketoacyl_synthase"/>
</dbReference>
<dbReference type="Proteomes" id="UP000018837">
    <property type="component" value="Unassembled WGS sequence"/>
</dbReference>
<dbReference type="PANTHER" id="PTHR11712:SF336">
    <property type="entry name" value="3-OXOACYL-[ACYL-CARRIER-PROTEIN] SYNTHASE, MITOCHONDRIAL"/>
    <property type="match status" value="1"/>
</dbReference>
<reference evidence="5 6" key="1">
    <citation type="submission" date="2013-11" db="EMBL/GenBank/DDBJ databases">
        <title>Single cell genomics of uncultured Tannerella BU063 (oral taxon 286).</title>
        <authorList>
            <person name="Beall C.J."/>
            <person name="Campbell A.G."/>
            <person name="Griffen A.L."/>
            <person name="Podar M."/>
            <person name="Leys E.J."/>
        </authorList>
    </citation>
    <scope>NUCLEOTIDE SEQUENCE [LARGE SCALE GENOMIC DNA]</scope>
    <source>
        <strain evidence="5">Cell 2</strain>
    </source>
</reference>
<evidence type="ECO:0000256" key="2">
    <source>
        <dbReference type="ARBA" id="ARBA00022679"/>
    </source>
</evidence>
<dbReference type="PATRIC" id="fig|1411148.3.peg.1925"/>
<keyword evidence="2 3" id="KW-0808">Transferase</keyword>
<accession>W2C1P2</accession>
<dbReference type="Pfam" id="PF02801">
    <property type="entry name" value="Ketoacyl-synt_C"/>
    <property type="match status" value="1"/>
</dbReference>
<dbReference type="Pfam" id="PF00109">
    <property type="entry name" value="ketoacyl-synt"/>
    <property type="match status" value="1"/>
</dbReference>
<evidence type="ECO:0000256" key="3">
    <source>
        <dbReference type="RuleBase" id="RU003694"/>
    </source>
</evidence>